<dbReference type="Proteomes" id="UP000689195">
    <property type="component" value="Unassembled WGS sequence"/>
</dbReference>
<evidence type="ECO:0000259" key="3">
    <source>
        <dbReference type="PROSITE" id="PS50192"/>
    </source>
</evidence>
<keyword evidence="1" id="KW-0175">Coiled coil</keyword>
<dbReference type="InterPro" id="IPR000727">
    <property type="entry name" value="T_SNARE_dom"/>
</dbReference>
<gene>
    <name evidence="4" type="ORF">PPENT_87.1.T1240098</name>
</gene>
<keyword evidence="2" id="KW-1133">Transmembrane helix</keyword>
<accession>A0A8S1XIY2</accession>
<dbReference type="CDD" id="cd15844">
    <property type="entry name" value="SNARE_syntaxin5"/>
    <property type="match status" value="1"/>
</dbReference>
<keyword evidence="2" id="KW-0472">Membrane</keyword>
<dbReference type="AlphaFoldDB" id="A0A8S1XIY2"/>
<feature type="coiled-coil region" evidence="1">
    <location>
        <begin position="397"/>
        <end position="424"/>
    </location>
</feature>
<comment type="caution">
    <text evidence="4">The sequence shown here is derived from an EMBL/GenBank/DDBJ whole genome shotgun (WGS) entry which is preliminary data.</text>
</comment>
<feature type="transmembrane region" description="Helical" evidence="2">
    <location>
        <begin position="523"/>
        <end position="542"/>
    </location>
</feature>
<evidence type="ECO:0000256" key="1">
    <source>
        <dbReference type="SAM" id="Coils"/>
    </source>
</evidence>
<keyword evidence="2" id="KW-0812">Transmembrane</keyword>
<dbReference type="SMART" id="SM00397">
    <property type="entry name" value="t_SNARE"/>
    <property type="match status" value="1"/>
</dbReference>
<dbReference type="Pfam" id="PF05739">
    <property type="entry name" value="SNARE"/>
    <property type="match status" value="1"/>
</dbReference>
<evidence type="ECO:0000313" key="5">
    <source>
        <dbReference type="Proteomes" id="UP000689195"/>
    </source>
</evidence>
<evidence type="ECO:0000313" key="4">
    <source>
        <dbReference type="EMBL" id="CAD8200392.1"/>
    </source>
</evidence>
<name>A0A8S1XIY2_9CILI</name>
<reference evidence="4" key="1">
    <citation type="submission" date="2021-01" db="EMBL/GenBank/DDBJ databases">
        <authorList>
            <consortium name="Genoscope - CEA"/>
            <person name="William W."/>
        </authorList>
    </citation>
    <scope>NUCLEOTIDE SEQUENCE</scope>
</reference>
<dbReference type="PROSITE" id="PS50192">
    <property type="entry name" value="T_SNARE"/>
    <property type="match status" value="1"/>
</dbReference>
<sequence length="543" mass="64608">MSLSIFSAKTSYYKNGIWWFTKMAARVVGEERWDSMRMARRIYGNKFYYARQQVLFDIFYDWPAFANMIGIYPKIDTSHGFLHWSTYEAYRDWQEHTLNSDGAFAMWIYLMCGIYIGHFVYSYMVPYYWTNMFPAKNEEFVRLRMKDAIASTVQEELFGNQFAEFGWAPHDFHYNRRRCMAGYSHPDDPRTMHMGSFNRKHKEQDNKVEWLIYEKTNKKTLIQFFLSLVNNVKHLVQIGFYFFQFISNNIFDSAEVLLELQLNKSKKIINCHVMEIANSQYKDITQQFLSKVHIKLVAIKREQPNQFLLTAKIAKEKIDAANQRLQEFHTTSQSTGLFNDQDYKLNSILSLVKDDISQIHIHLNQLKTQLNNDLNQSIFDFVQQKAMKTSDSFKKLVQSHTQRIKQQEEKRNRLNGERDRVIKRVGFNQKYQKLNENEEETDHQTIQMFDQKQNEEKLVSMQKIESMLNDIAGVFQRVGTMVRLQETMIERIDKYTDEAQVNVSKGRKELQESHKRISSNRGLILKVFLILFIFAFIYIVFIL</sequence>
<evidence type="ECO:0000256" key="2">
    <source>
        <dbReference type="SAM" id="Phobius"/>
    </source>
</evidence>
<feature type="transmembrane region" description="Helical" evidence="2">
    <location>
        <begin position="106"/>
        <end position="129"/>
    </location>
</feature>
<organism evidence="4 5">
    <name type="scientific">Paramecium pentaurelia</name>
    <dbReference type="NCBI Taxonomy" id="43138"/>
    <lineage>
        <taxon>Eukaryota</taxon>
        <taxon>Sar</taxon>
        <taxon>Alveolata</taxon>
        <taxon>Ciliophora</taxon>
        <taxon>Intramacronucleata</taxon>
        <taxon>Oligohymenophorea</taxon>
        <taxon>Peniculida</taxon>
        <taxon>Parameciidae</taxon>
        <taxon>Paramecium</taxon>
    </lineage>
</organism>
<protein>
    <recommendedName>
        <fullName evidence="3">t-SNARE coiled-coil homology domain-containing protein</fullName>
    </recommendedName>
</protein>
<dbReference type="EMBL" id="CAJJDO010000124">
    <property type="protein sequence ID" value="CAD8200392.1"/>
    <property type="molecule type" value="Genomic_DNA"/>
</dbReference>
<keyword evidence="5" id="KW-1185">Reference proteome</keyword>
<feature type="domain" description="T-SNARE coiled-coil homology" evidence="3">
    <location>
        <begin position="451"/>
        <end position="513"/>
    </location>
</feature>
<proteinExistence type="predicted"/>
<dbReference type="OrthoDB" id="421009at2759"/>